<dbReference type="FunFam" id="2.130.10.10:FF:000910">
    <property type="entry name" value="Diphthamide biosynthesis 7"/>
    <property type="match status" value="1"/>
</dbReference>
<dbReference type="InterPro" id="IPR036322">
    <property type="entry name" value="WD40_repeat_dom_sf"/>
</dbReference>
<dbReference type="PROSITE" id="PS50294">
    <property type="entry name" value="WD_REPEATS_REGION"/>
    <property type="match status" value="1"/>
</dbReference>
<comment type="catalytic activity">
    <reaction evidence="7">
        <text>diphthine methyl ester-[translation elongation factor 2] + H2O = diphthine-[translation elongation factor 2] + methanol + H(+)</text>
        <dbReference type="Rhea" id="RHEA:42656"/>
        <dbReference type="Rhea" id="RHEA-COMP:10172"/>
        <dbReference type="Rhea" id="RHEA-COMP:10173"/>
        <dbReference type="ChEBI" id="CHEBI:15377"/>
        <dbReference type="ChEBI" id="CHEBI:15378"/>
        <dbReference type="ChEBI" id="CHEBI:17790"/>
        <dbReference type="ChEBI" id="CHEBI:79005"/>
        <dbReference type="ChEBI" id="CHEBI:82696"/>
        <dbReference type="EC" id="3.1.1.97"/>
    </reaction>
</comment>
<feature type="chain" id="PRO_5035306382" description="Diphthine methyltransferase" evidence="14">
    <location>
        <begin position="23"/>
        <end position="898"/>
    </location>
</feature>
<feature type="compositionally biased region" description="Basic and acidic residues" evidence="13">
    <location>
        <begin position="826"/>
        <end position="835"/>
    </location>
</feature>
<dbReference type="GO" id="GO:0017183">
    <property type="term" value="P:protein histidyl modification to diphthamide"/>
    <property type="evidence" value="ECO:0007669"/>
    <property type="project" value="TreeGrafter"/>
</dbReference>
<keyword evidence="4" id="KW-0378">Hydrolase</keyword>
<feature type="compositionally biased region" description="Basic residues" evidence="13">
    <location>
        <begin position="383"/>
        <end position="398"/>
    </location>
</feature>
<feature type="compositionally biased region" description="Low complexity" evidence="13">
    <location>
        <begin position="336"/>
        <end position="349"/>
    </location>
</feature>
<dbReference type="Gene3D" id="2.130.10.10">
    <property type="entry name" value="YVTN repeat-like/Quinoprotein amine dehydrogenase"/>
    <property type="match status" value="1"/>
</dbReference>
<evidence type="ECO:0000256" key="5">
    <source>
        <dbReference type="ARBA" id="ARBA00038092"/>
    </source>
</evidence>
<protein>
    <recommendedName>
        <fullName evidence="9">Diphthine methyltransferase</fullName>
        <ecNumber evidence="6">3.1.1.97</ecNumber>
    </recommendedName>
    <alternativeName>
        <fullName evidence="11">Diphthamide biosynthesis protein 7</fullName>
    </alternativeName>
    <alternativeName>
        <fullName evidence="10">WD repeat-containing protein 85</fullName>
    </alternativeName>
</protein>
<dbReference type="GO" id="GO:0032259">
    <property type="term" value="P:methylation"/>
    <property type="evidence" value="ECO:0007669"/>
    <property type="project" value="UniProtKB-KW"/>
</dbReference>
<evidence type="ECO:0000313" key="15">
    <source>
        <dbReference type="EMBL" id="KAG8518612.1"/>
    </source>
</evidence>
<keyword evidence="3" id="KW-0677">Repeat</keyword>
<evidence type="ECO:0000256" key="3">
    <source>
        <dbReference type="ARBA" id="ARBA00022737"/>
    </source>
</evidence>
<feature type="region of interest" description="Disordered" evidence="13">
    <location>
        <begin position="267"/>
        <end position="356"/>
    </location>
</feature>
<evidence type="ECO:0000256" key="1">
    <source>
        <dbReference type="ARBA" id="ARBA00005156"/>
    </source>
</evidence>
<dbReference type="SUPFAM" id="SSF50978">
    <property type="entry name" value="WD40 repeat-like"/>
    <property type="match status" value="1"/>
</dbReference>
<evidence type="ECO:0000256" key="11">
    <source>
        <dbReference type="ARBA" id="ARBA00081300"/>
    </source>
</evidence>
<dbReference type="GO" id="GO:0061685">
    <property type="term" value="F:diphthine methylesterase activity"/>
    <property type="evidence" value="ECO:0007669"/>
    <property type="project" value="UniProtKB-EC"/>
</dbReference>
<feature type="signal peptide" evidence="14">
    <location>
        <begin position="1"/>
        <end position="22"/>
    </location>
</feature>
<feature type="region of interest" description="Disordered" evidence="13">
    <location>
        <begin position="807"/>
        <end position="841"/>
    </location>
</feature>
<feature type="repeat" description="WD" evidence="12">
    <location>
        <begin position="676"/>
        <end position="712"/>
    </location>
</feature>
<dbReference type="GO" id="GO:0008168">
    <property type="term" value="F:methyltransferase activity"/>
    <property type="evidence" value="ECO:0007669"/>
    <property type="project" value="UniProtKB-KW"/>
</dbReference>
<dbReference type="AlphaFoldDB" id="A0A8J6AGJ3"/>
<name>A0A8J6AGJ3_GALPY</name>
<dbReference type="PROSITE" id="PS00678">
    <property type="entry name" value="WD_REPEATS_1"/>
    <property type="match status" value="1"/>
</dbReference>
<dbReference type="InterPro" id="IPR015943">
    <property type="entry name" value="WD40/YVTN_repeat-like_dom_sf"/>
</dbReference>
<evidence type="ECO:0000256" key="9">
    <source>
        <dbReference type="ARBA" id="ARBA00074662"/>
    </source>
</evidence>
<dbReference type="InterPro" id="IPR001680">
    <property type="entry name" value="WD40_rpt"/>
</dbReference>
<dbReference type="OrthoDB" id="1930760at2759"/>
<keyword evidence="15" id="KW-0808">Transferase</keyword>
<evidence type="ECO:0000256" key="7">
    <source>
        <dbReference type="ARBA" id="ARBA00047551"/>
    </source>
</evidence>
<dbReference type="PANTHER" id="PTHR46042">
    <property type="entry name" value="DIPHTHINE METHYLTRANSFERASE"/>
    <property type="match status" value="1"/>
</dbReference>
<keyword evidence="15" id="KW-0489">Methyltransferase</keyword>
<dbReference type="PANTHER" id="PTHR46042:SF1">
    <property type="entry name" value="DIPHTHINE METHYLTRANSFERASE"/>
    <property type="match status" value="1"/>
</dbReference>
<keyword evidence="14" id="KW-0732">Signal</keyword>
<organism evidence="15 16">
    <name type="scientific">Galemys pyrenaicus</name>
    <name type="common">Iberian desman</name>
    <name type="synonym">Pyrenean desman</name>
    <dbReference type="NCBI Taxonomy" id="202257"/>
    <lineage>
        <taxon>Eukaryota</taxon>
        <taxon>Metazoa</taxon>
        <taxon>Chordata</taxon>
        <taxon>Craniata</taxon>
        <taxon>Vertebrata</taxon>
        <taxon>Euteleostomi</taxon>
        <taxon>Mammalia</taxon>
        <taxon>Eutheria</taxon>
        <taxon>Laurasiatheria</taxon>
        <taxon>Eulipotyphla</taxon>
        <taxon>Talpidae</taxon>
        <taxon>Galemys</taxon>
    </lineage>
</organism>
<evidence type="ECO:0000256" key="8">
    <source>
        <dbReference type="ARBA" id="ARBA00062137"/>
    </source>
</evidence>
<evidence type="ECO:0000256" key="6">
    <source>
        <dbReference type="ARBA" id="ARBA00039131"/>
    </source>
</evidence>
<dbReference type="EC" id="3.1.1.97" evidence="6"/>
<evidence type="ECO:0000313" key="16">
    <source>
        <dbReference type="Proteomes" id="UP000700334"/>
    </source>
</evidence>
<evidence type="ECO:0000256" key="10">
    <source>
        <dbReference type="ARBA" id="ARBA00075709"/>
    </source>
</evidence>
<evidence type="ECO:0000256" key="12">
    <source>
        <dbReference type="PROSITE-ProRule" id="PRU00221"/>
    </source>
</evidence>
<dbReference type="Pfam" id="PF00400">
    <property type="entry name" value="WD40"/>
    <property type="match status" value="1"/>
</dbReference>
<feature type="region of interest" description="Disordered" evidence="13">
    <location>
        <begin position="458"/>
        <end position="482"/>
    </location>
</feature>
<keyword evidence="16" id="KW-1185">Reference proteome</keyword>
<feature type="compositionally biased region" description="Basic residues" evidence="13">
    <location>
        <begin position="282"/>
        <end position="291"/>
    </location>
</feature>
<gene>
    <name evidence="15" type="ORF">J0S82_018091</name>
</gene>
<comment type="subunit">
    <text evidence="8">Interacts with INCA1.</text>
</comment>
<feature type="region of interest" description="Disordered" evidence="13">
    <location>
        <begin position="375"/>
        <end position="404"/>
    </location>
</feature>
<dbReference type="Proteomes" id="UP000700334">
    <property type="component" value="Unassembled WGS sequence"/>
</dbReference>
<evidence type="ECO:0000256" key="2">
    <source>
        <dbReference type="ARBA" id="ARBA00022574"/>
    </source>
</evidence>
<dbReference type="SMART" id="SM00320">
    <property type="entry name" value="WD40"/>
    <property type="match status" value="4"/>
</dbReference>
<keyword evidence="2 12" id="KW-0853">WD repeat</keyword>
<comment type="pathway">
    <text evidence="1">Protein modification; peptidyl-diphthamide biosynthesis.</text>
</comment>
<accession>A0A8J6AGJ3</accession>
<dbReference type="InterPro" id="IPR019775">
    <property type="entry name" value="WD40_repeat_CS"/>
</dbReference>
<comment type="caution">
    <text evidence="15">The sequence shown here is derived from an EMBL/GenBank/DDBJ whole genome shotgun (WGS) entry which is preliminary data.</text>
</comment>
<reference evidence="15" key="1">
    <citation type="journal article" date="2021" name="Evol. Appl.">
        <title>The genome of the Pyrenean desman and the effects of bottlenecks and inbreeding on the genomic landscape of an endangered species.</title>
        <authorList>
            <person name="Escoda L."/>
            <person name="Castresana J."/>
        </authorList>
    </citation>
    <scope>NUCLEOTIDE SEQUENCE</scope>
    <source>
        <strain evidence="15">IBE-C5619</strain>
    </source>
</reference>
<dbReference type="PROSITE" id="PS50082">
    <property type="entry name" value="WD_REPEATS_2"/>
    <property type="match status" value="1"/>
</dbReference>
<sequence>MVGTRPSCLSWVLAAVRVWVSRQPRCPGPTCCGPWPRAAHPFGGLSGTCRAIWGRAVGPCSEALRSCGGLLGTLVANPPGCVSWCLWPESTCSSVLPALAQRPTKLQGSSGLAPCGQWGSQQDMQVPPDLLLLPVVGRWLGLPLTSFRGPGVKGHKAGCRFACVWGLATTLGHSTSCRHPSGKCLGAGLPDTLPLTWPQCPAAWLLDWPLGGSRLGVLCPPARGPGYRWGWARGSPFLAPQARRCGPRPGPAPPTAGSGASGRALAVRLLGGPPDGPGPGHSRLRVRRRPRWSPLPGPAGVSPCSPEWLRGAGGRAPPAPRRRGRGGSTPALGTWPRPAGRQRAQAPAVPEAPPTAPEVVGARGFRAGASSVPSVLPVAPFRPRPRSRPRRPPRRRPLPARPGPGVLAALASDCWAGGSRLRLLQTVDTEYTADSVEWCPLEGYRHLLACGTYQLRKEEPPRRPAGEDATASPQEGVKPRESPSRLGRLYLYSLSEDSVACPLTEVQRRETPAILDMKWCHVLVGSHVLLGLVDAGGSVELLHVAEAQGAYTLQPLSRFGLEGQCLALSLDWSTGRASRRSSTQCWKLSQPRGSLPSACSQPLKIISSDSRGRLHLLKVSEEDLGLQDVVTWKAHRFEAWIAAFNYWQTDVVYSGGDDGLLKGWDTRVPEAALFTRQRHTAGVCSIQSSPHREHLLATGSYDEHVLLWDTRSLRQPFADTPVQGGVWRLKWHPYLPHLLLAACTHGGLRVLDCQRATEDKQDTCTVCMSHSLPGSLVYGADWSRLYFCHLPQAQQSLLAGSLPQSELGARPDGRTAGELVACPSDRPVDERDGHPKLQKPTSLQPLAEDVRSCSPPRTMSPSICWNDVCLDMANFDLSLLATCSFYDHVLHLWKWENS</sequence>
<proteinExistence type="inferred from homology"/>
<evidence type="ECO:0000256" key="4">
    <source>
        <dbReference type="ARBA" id="ARBA00022801"/>
    </source>
</evidence>
<evidence type="ECO:0000256" key="14">
    <source>
        <dbReference type="SAM" id="SignalP"/>
    </source>
</evidence>
<dbReference type="EMBL" id="JAGFMF010011628">
    <property type="protein sequence ID" value="KAG8518612.1"/>
    <property type="molecule type" value="Genomic_DNA"/>
</dbReference>
<comment type="similarity">
    <text evidence="5">Belongs to the DPH7 family.</text>
</comment>
<evidence type="ECO:0000256" key="13">
    <source>
        <dbReference type="SAM" id="MobiDB-lite"/>
    </source>
</evidence>
<dbReference type="GO" id="GO:0005737">
    <property type="term" value="C:cytoplasm"/>
    <property type="evidence" value="ECO:0007669"/>
    <property type="project" value="TreeGrafter"/>
</dbReference>
<dbReference type="InterPro" id="IPR052415">
    <property type="entry name" value="Diphthine_MTase"/>
</dbReference>